<organism evidence="2 3">
    <name type="scientific">Amycolatopsis decaplanina DSM 44594</name>
    <dbReference type="NCBI Taxonomy" id="1284240"/>
    <lineage>
        <taxon>Bacteria</taxon>
        <taxon>Bacillati</taxon>
        <taxon>Actinomycetota</taxon>
        <taxon>Actinomycetes</taxon>
        <taxon>Pseudonocardiales</taxon>
        <taxon>Pseudonocardiaceae</taxon>
        <taxon>Amycolatopsis</taxon>
    </lineage>
</organism>
<feature type="compositionally biased region" description="Gly residues" evidence="1">
    <location>
        <begin position="253"/>
        <end position="274"/>
    </location>
</feature>
<proteinExistence type="predicted"/>
<dbReference type="InterPro" id="IPR036689">
    <property type="entry name" value="ESAT-6-like_sf"/>
</dbReference>
<dbReference type="SUPFAM" id="SSF140453">
    <property type="entry name" value="EsxAB dimer-like"/>
    <property type="match status" value="1"/>
</dbReference>
<dbReference type="OrthoDB" id="5069709at2"/>
<feature type="compositionally biased region" description="Low complexity" evidence="1">
    <location>
        <begin position="447"/>
        <end position="457"/>
    </location>
</feature>
<feature type="compositionally biased region" description="Gly residues" evidence="1">
    <location>
        <begin position="282"/>
        <end position="300"/>
    </location>
</feature>
<dbReference type="Gene3D" id="1.10.287.1060">
    <property type="entry name" value="ESAT-6-like"/>
    <property type="match status" value="1"/>
</dbReference>
<gene>
    <name evidence="2" type="ORF">H074_31547</name>
</gene>
<feature type="compositionally biased region" description="Pro residues" evidence="1">
    <location>
        <begin position="345"/>
        <end position="356"/>
    </location>
</feature>
<feature type="compositionally biased region" description="Basic and acidic residues" evidence="1">
    <location>
        <begin position="365"/>
        <end position="378"/>
    </location>
</feature>
<accession>M2YW58</accession>
<dbReference type="GO" id="GO:0004519">
    <property type="term" value="F:endonuclease activity"/>
    <property type="evidence" value="ECO:0007669"/>
    <property type="project" value="InterPro"/>
</dbReference>
<reference evidence="2 3" key="1">
    <citation type="journal article" date="2013" name="Genome Announc.">
        <title>Draft Genome Sequence of Amycolatopsis decaplanina Strain DSM 44594T.</title>
        <authorList>
            <person name="Kaur N."/>
            <person name="Kumar S."/>
            <person name="Bala M."/>
            <person name="Raghava G.P."/>
            <person name="Mayilraj S."/>
        </authorList>
    </citation>
    <scope>NUCLEOTIDE SEQUENCE [LARGE SCALE GENOMIC DNA]</scope>
    <source>
        <strain evidence="2 3">DSM 44594</strain>
    </source>
</reference>
<feature type="compositionally biased region" description="Gly residues" evidence="1">
    <location>
        <begin position="325"/>
        <end position="342"/>
    </location>
</feature>
<evidence type="ECO:0000313" key="2">
    <source>
        <dbReference type="EMBL" id="EME52948.1"/>
    </source>
</evidence>
<dbReference type="AlphaFoldDB" id="M2YW58"/>
<dbReference type="PATRIC" id="fig|1284240.4.peg.6429"/>
<feature type="region of interest" description="Disordered" evidence="1">
    <location>
        <begin position="248"/>
        <end position="464"/>
    </location>
</feature>
<dbReference type="Proteomes" id="UP000054226">
    <property type="component" value="Unassembled WGS sequence"/>
</dbReference>
<dbReference type="EMBL" id="AOHO01000074">
    <property type="protein sequence ID" value="EME52948.1"/>
    <property type="molecule type" value="Genomic_DNA"/>
</dbReference>
<evidence type="ECO:0000313" key="3">
    <source>
        <dbReference type="Proteomes" id="UP000054226"/>
    </source>
</evidence>
<sequence>MSNPLVATPAPTSAVAGAPLLESATELNSALQSGDWASAAMGAVGAGLDMIGAIMDPFGTILANGVGWLMEHIGPLKEALDALAGDPDQITAHAETWQNVADELTAISGDLDAAVKADTTQWAGEAGDAYRTRAADIANLLGASQQAAAGASSGVKVGGEVVAAVRGLVRDIIAELIGRLISWAIQAMASLGIGLVWVVPQAVRAIASTVQKIATITTKLVKAMSKLSPLIKRAEDIFSQASKALKKIDGGTVPAGGKPGKPGPGKGGRAGGPNGDRTSASGAGGSRGSHGPGSGGGRSRGLGDDTGDDGGGWSEVPPKKKPGGGKKPAGGGGNRPGGGGGNRPPRQPYRPPPGGQPEPGNRPKISNDVHDHVIHGKQENGMPTGGHVHKDDGGGVLNPRTDGRNHQPNGVYTQDSVYLSNDPEGKYRKQQPSTLFAPGDKPADVKAGGNAAWNNGAPSHGLNPDGTWAGHAKINGKWVRIQGFYDTAPGGGVTSYFPSKNQYL</sequence>
<keyword evidence="3" id="KW-1185">Reference proteome</keyword>
<evidence type="ECO:0000256" key="1">
    <source>
        <dbReference type="SAM" id="MobiDB-lite"/>
    </source>
</evidence>
<comment type="caution">
    <text evidence="2">The sequence shown here is derived from an EMBL/GenBank/DDBJ whole genome shotgun (WGS) entry which is preliminary data.</text>
</comment>
<dbReference type="RefSeq" id="WP_007034110.1">
    <property type="nucleotide sequence ID" value="NZ_AOHO01000074.1"/>
</dbReference>
<name>M2YW58_9PSEU</name>
<protein>
    <submittedName>
        <fullName evidence="2">RHS repeat-containing protein</fullName>
    </submittedName>
</protein>
<feature type="compositionally biased region" description="Polar residues" evidence="1">
    <location>
        <begin position="406"/>
        <end position="419"/>
    </location>
</feature>